<keyword evidence="2" id="KW-0560">Oxidoreductase</keyword>
<feature type="transmembrane region" description="Helical" evidence="1">
    <location>
        <begin position="100"/>
        <end position="128"/>
    </location>
</feature>
<protein>
    <submittedName>
        <fullName evidence="2">CoB--CoM heterodisulfide reductase</fullName>
        <ecNumber evidence="2">1.8.98.1</ecNumber>
    </submittedName>
</protein>
<dbReference type="RefSeq" id="WP_013194020.1">
    <property type="nucleotide sequence ID" value="NC_014253.1"/>
</dbReference>
<dbReference type="Proteomes" id="UP000000391">
    <property type="component" value="Chromosome"/>
</dbReference>
<dbReference type="SUPFAM" id="SSF103501">
    <property type="entry name" value="Respiratory nitrate reductase 1 gamma chain"/>
    <property type="match status" value="1"/>
</dbReference>
<dbReference type="AlphaFoldDB" id="D7E8B0"/>
<proteinExistence type="predicted"/>
<evidence type="ECO:0000256" key="1">
    <source>
        <dbReference type="SAM" id="Phobius"/>
    </source>
</evidence>
<accession>D7E8B0</accession>
<dbReference type="EMBL" id="CP002069">
    <property type="protein sequence ID" value="ADI73452.1"/>
    <property type="molecule type" value="Genomic_DNA"/>
</dbReference>
<dbReference type="EC" id="1.8.98.1" evidence="2"/>
<dbReference type="HOGENOM" id="CLU_1072042_0_0_2"/>
<evidence type="ECO:0000313" key="3">
    <source>
        <dbReference type="Proteomes" id="UP000000391"/>
    </source>
</evidence>
<keyword evidence="1" id="KW-1133">Transmembrane helix</keyword>
<dbReference type="GeneID" id="9346162"/>
<sequence>MSMEYFSGISDAMRITFVQVMILSVIAIGIFLYGMYLNIKKWGLGTTGYAQEPGGGGITVFPKTFASQVAKKGDWKIILKTLVLDIILQRRIIRISKFRWFMHISIFVGWMTLFLLSLLMFLIELLSLSGVNIHPEAIRQMLQPWNDLFSYILLLGIGIAIFRRLFVKRARESTISYDAVLLAGLTFIVITGFVAQGIRIGDFWAFGIDWGINAAPQMALFHAVVSLLFCIAYIPFSKYIHMIATPLTILANIEAEEGE</sequence>
<keyword evidence="1" id="KW-0812">Transmembrane</keyword>
<feature type="transmembrane region" description="Helical" evidence="1">
    <location>
        <begin position="179"/>
        <end position="198"/>
    </location>
</feature>
<reference evidence="2 3" key="1">
    <citation type="submission" date="2010-06" db="EMBL/GenBank/DDBJ databases">
        <title>Complete sequence chromosome of Methanohalobium evestigatum Z-7303.</title>
        <authorList>
            <consortium name="US DOE Joint Genome Institute"/>
            <person name="Lucas S."/>
            <person name="Copeland A."/>
            <person name="Lapidus A."/>
            <person name="Cheng J.-F."/>
            <person name="Bruce D."/>
            <person name="Goodwin L."/>
            <person name="Pitluck S."/>
            <person name="Saunders E."/>
            <person name="Detter J.C."/>
            <person name="Han C."/>
            <person name="Tapia R."/>
            <person name="Land M."/>
            <person name="Hauser L."/>
            <person name="Kyrpides N."/>
            <person name="Mikhailova N."/>
            <person name="Sieprawska-Lupa M."/>
            <person name="Whitman W.B."/>
            <person name="Anderson I."/>
            <person name="Woyke T."/>
        </authorList>
    </citation>
    <scope>NUCLEOTIDE SEQUENCE [LARGE SCALE GENOMIC DNA]</scope>
    <source>
        <strain evidence="3">ATCC BAA-1072 / DSM 3721 / NBRC 107634 / OCM 161 / Z-7303</strain>
    </source>
</reference>
<name>D7E8B0_METEZ</name>
<dbReference type="InterPro" id="IPR036197">
    <property type="entry name" value="NarG-like_sf"/>
</dbReference>
<dbReference type="Gene3D" id="1.20.950.20">
    <property type="entry name" value="Transmembrane di-heme cytochromes, Chain C"/>
    <property type="match status" value="1"/>
</dbReference>
<keyword evidence="3" id="KW-1185">Reference proteome</keyword>
<keyword evidence="1" id="KW-0472">Membrane</keyword>
<organism evidence="2 3">
    <name type="scientific">Methanohalobium evestigatum (strain ATCC BAA-1072 / DSM 3721 / NBRC 107634 / OCM 161 / Z-7303)</name>
    <dbReference type="NCBI Taxonomy" id="644295"/>
    <lineage>
        <taxon>Archaea</taxon>
        <taxon>Methanobacteriati</taxon>
        <taxon>Methanobacteriota</taxon>
        <taxon>Stenosarchaea group</taxon>
        <taxon>Methanomicrobia</taxon>
        <taxon>Methanosarcinales</taxon>
        <taxon>Methanosarcinaceae</taxon>
        <taxon>Methanohalobium</taxon>
    </lineage>
</organism>
<dbReference type="GO" id="GO:0051912">
    <property type="term" value="F:CoB--CoM heterodisulfide reductase activity"/>
    <property type="evidence" value="ECO:0007669"/>
    <property type="project" value="UniProtKB-EC"/>
</dbReference>
<gene>
    <name evidence="2" type="ordered locus">Metev_0541</name>
</gene>
<feature type="transmembrane region" description="Helical" evidence="1">
    <location>
        <begin position="218"/>
        <end position="236"/>
    </location>
</feature>
<feature type="transmembrane region" description="Helical" evidence="1">
    <location>
        <begin position="148"/>
        <end position="167"/>
    </location>
</feature>
<evidence type="ECO:0000313" key="2">
    <source>
        <dbReference type="EMBL" id="ADI73452.1"/>
    </source>
</evidence>
<dbReference type="KEGG" id="mev:Metev_0541"/>
<feature type="transmembrane region" description="Helical" evidence="1">
    <location>
        <begin position="12"/>
        <end position="33"/>
    </location>
</feature>
<dbReference type="STRING" id="644295.Metev_0541"/>